<accession>A0AAV0UX08</accession>
<protein>
    <recommendedName>
        <fullName evidence="5">PX domain-containing protein</fullName>
    </recommendedName>
</protein>
<comment type="caution">
    <text evidence="2">The sequence shown here is derived from an EMBL/GenBank/DDBJ whole genome shotgun (WGS) entry which is preliminary data.</text>
</comment>
<proteinExistence type="predicted"/>
<evidence type="ECO:0000313" key="1">
    <source>
        <dbReference type="EMBL" id="CAH0491440.1"/>
    </source>
</evidence>
<dbReference type="Proteomes" id="UP001159659">
    <property type="component" value="Unassembled WGS sequence"/>
</dbReference>
<evidence type="ECO:0000313" key="3">
    <source>
        <dbReference type="Proteomes" id="UP001157938"/>
    </source>
</evidence>
<evidence type="ECO:0008006" key="5">
    <source>
        <dbReference type="Google" id="ProtNLM"/>
    </source>
</evidence>
<keyword evidence="3" id="KW-1185">Reference proteome</keyword>
<sequence length="232" mass="27245">MPNRNSNVSSSVDNDQFHDVQQQHYSQNSDLGRLSRLSANAVKLNQIHHIKICATYDKNGDGTTIYVMNVYLRYVQKGLPPPSVFQGESLKEQRKRLKIERERERPMYQVEHRYSVFRELRRRVMKTVNAQGEDKYHHQCSYCSRVKFIDSSTIFPPRVPNRGFLASCTGWRQICTYFRKRQLERFVNQMLWAAKDMSYRTGSGRCDRFLLVSEILNSFLSAASMEATENVW</sequence>
<gene>
    <name evidence="1" type="ORF">PFR001_LOCUS6701</name>
    <name evidence="2" type="ORF">PFR002_LOCUS9293</name>
</gene>
<dbReference type="AlphaFoldDB" id="A0AAV0UX08"/>
<reference evidence="2" key="2">
    <citation type="submission" date="2022-12" db="EMBL/GenBank/DDBJ databases">
        <authorList>
            <person name="Webb A."/>
        </authorList>
    </citation>
    <scope>NUCLEOTIDE SEQUENCE</scope>
    <source>
        <strain evidence="2">Pf2</strain>
    </source>
</reference>
<organism evidence="2 4">
    <name type="scientific">Peronospora farinosa</name>
    <dbReference type="NCBI Taxonomy" id="134698"/>
    <lineage>
        <taxon>Eukaryota</taxon>
        <taxon>Sar</taxon>
        <taxon>Stramenopiles</taxon>
        <taxon>Oomycota</taxon>
        <taxon>Peronosporomycetes</taxon>
        <taxon>Peronosporales</taxon>
        <taxon>Peronosporaceae</taxon>
        <taxon>Peronospora</taxon>
    </lineage>
</organism>
<evidence type="ECO:0000313" key="4">
    <source>
        <dbReference type="Proteomes" id="UP001159659"/>
    </source>
</evidence>
<dbReference type="Proteomes" id="UP001157938">
    <property type="component" value="Unassembled WGS sequence"/>
</dbReference>
<dbReference type="EMBL" id="CAKLBC010001342">
    <property type="protein sequence ID" value="CAH0491440.1"/>
    <property type="molecule type" value="Genomic_DNA"/>
</dbReference>
<evidence type="ECO:0000313" key="2">
    <source>
        <dbReference type="EMBL" id="CAI5740523.1"/>
    </source>
</evidence>
<name>A0AAV0UX08_9STRA</name>
<reference evidence="1 3" key="1">
    <citation type="submission" date="2021-11" db="EMBL/GenBank/DDBJ databases">
        <authorList>
            <person name="Islam A."/>
            <person name="Islam S."/>
            <person name="Flora M.S."/>
            <person name="Rahman M."/>
            <person name="Ziaur R.M."/>
            <person name="Epstein J.H."/>
            <person name="Hassan M."/>
            <person name="Klassen M."/>
            <person name="Woodard K."/>
            <person name="Webb A."/>
            <person name="Webby R.J."/>
            <person name="El Zowalaty M.E."/>
        </authorList>
    </citation>
    <scope>NUCLEOTIDE SEQUENCE [LARGE SCALE GENOMIC DNA]</scope>
    <source>
        <strain evidence="1">Pf1</strain>
    </source>
</reference>
<dbReference type="EMBL" id="CANTFK010000993">
    <property type="protein sequence ID" value="CAI5740523.1"/>
    <property type="molecule type" value="Genomic_DNA"/>
</dbReference>